<evidence type="ECO:0000256" key="2">
    <source>
        <dbReference type="ARBA" id="ARBA00004936"/>
    </source>
</evidence>
<keyword evidence="6 7" id="KW-0472">Membrane</keyword>
<dbReference type="CDD" id="cd16015">
    <property type="entry name" value="LTA_synthase"/>
    <property type="match status" value="1"/>
</dbReference>
<comment type="caution">
    <text evidence="9">The sequence shown here is derived from an EMBL/GenBank/DDBJ whole genome shotgun (WGS) entry which is preliminary data.</text>
</comment>
<evidence type="ECO:0000256" key="3">
    <source>
        <dbReference type="ARBA" id="ARBA00022475"/>
    </source>
</evidence>
<keyword evidence="3" id="KW-1003">Cell membrane</keyword>
<sequence length="655" mass="72989">MLLVAFLLAVALTYALQVAAVWQVWGAPHTVSDYKEAKEMAWSMFFESRVLWFSVLWLIAFFAMLVGIINRFVVSLAIFLTSGVAFVVAEYEKISLRNEGIVPADISEIGSSAKLAKMIDPQILKVTLISLGAVIIVMFVLLIVARLINKGRLSAMPKAVQNFFQFVGGQFFKREQTRIAVSLVSMAVVVTPFFIPAESYEEFYGVFDRSRQSWSSSADAAYNGPIMTFTSNLKAIIMTEPADYSKKTMIELADKYEKEAAAINESRGNANFDGQTVIYVLSESLTNPKNVPGLKINQDPLTNIEDISAESPASGKMLSSGYGAGTANVEYMTLTGTPLSAFSPAVDTPYVQLTGHVNEMPSILSYFDKSATVHPYNGSLYNRRGAYHQMGMQKFLTTDKETDGQLNHLGTWFQGGNVKDSEAYQDTLDLISKSKDESQFLQLLTMQNHLPYYDGTYTGENAPIKVTKALPGENTNEQVTTYLNGLYNTDLATRSFINALNELDRPVTVVWYGDHWPGIFTFVRASEKKNEIKAHKTQYFIWQNDAAKAANGSQSVDKSVVSPNEFNSMMLQVNNMNVTPFFALQTEVANKLPTAITYRHDAEGNPLFVVDGKEKPLNKLTTHQQKLWHDLELINYDSSIGDNYLSKTSFFKNNK</sequence>
<organism evidence="9 10">
    <name type="scientific">Weissella confusa</name>
    <name type="common">Lactobacillus confusus</name>
    <dbReference type="NCBI Taxonomy" id="1583"/>
    <lineage>
        <taxon>Bacteria</taxon>
        <taxon>Bacillati</taxon>
        <taxon>Bacillota</taxon>
        <taxon>Bacilli</taxon>
        <taxon>Lactobacillales</taxon>
        <taxon>Lactobacillaceae</taxon>
        <taxon>Weissella</taxon>
    </lineage>
</organism>
<dbReference type="SUPFAM" id="SSF53649">
    <property type="entry name" value="Alkaline phosphatase-like"/>
    <property type="match status" value="1"/>
</dbReference>
<comment type="pathway">
    <text evidence="2">Cell wall biogenesis; lipoteichoic acid biosynthesis.</text>
</comment>
<dbReference type="PANTHER" id="PTHR47371:SF3">
    <property type="entry name" value="PHOSPHOGLYCEROL TRANSFERASE I"/>
    <property type="match status" value="1"/>
</dbReference>
<name>A0AAJ3DBQ6_WEICO</name>
<evidence type="ECO:0000256" key="6">
    <source>
        <dbReference type="ARBA" id="ARBA00023136"/>
    </source>
</evidence>
<evidence type="ECO:0000313" key="9">
    <source>
        <dbReference type="EMBL" id="NBA11207.1"/>
    </source>
</evidence>
<protein>
    <submittedName>
        <fullName evidence="9">Sulfatase-like hydrolase/transferase</fullName>
    </submittedName>
</protein>
<dbReference type="InterPro" id="IPR017850">
    <property type="entry name" value="Alkaline_phosphatase_core_sf"/>
</dbReference>
<dbReference type="Gene3D" id="3.40.720.10">
    <property type="entry name" value="Alkaline Phosphatase, subunit A"/>
    <property type="match status" value="1"/>
</dbReference>
<feature type="domain" description="Sulfatase N-terminal" evidence="8">
    <location>
        <begin position="275"/>
        <end position="571"/>
    </location>
</feature>
<evidence type="ECO:0000256" key="4">
    <source>
        <dbReference type="ARBA" id="ARBA00022692"/>
    </source>
</evidence>
<dbReference type="InterPro" id="IPR050448">
    <property type="entry name" value="OpgB/LTA_synthase_biosynth"/>
</dbReference>
<dbReference type="Pfam" id="PF00884">
    <property type="entry name" value="Sulfatase"/>
    <property type="match status" value="1"/>
</dbReference>
<keyword evidence="9" id="KW-0378">Hydrolase</keyword>
<dbReference type="EMBL" id="JAAAMQ010000004">
    <property type="protein sequence ID" value="NBA11207.1"/>
    <property type="molecule type" value="Genomic_DNA"/>
</dbReference>
<evidence type="ECO:0000259" key="8">
    <source>
        <dbReference type="Pfam" id="PF00884"/>
    </source>
</evidence>
<evidence type="ECO:0000256" key="5">
    <source>
        <dbReference type="ARBA" id="ARBA00022989"/>
    </source>
</evidence>
<accession>A0AAJ3DBQ6</accession>
<keyword evidence="4 7" id="KW-0812">Transmembrane</keyword>
<comment type="subcellular location">
    <subcellularLocation>
        <location evidence="1">Cell membrane</location>
        <topology evidence="1">Multi-pass membrane protein</topology>
    </subcellularLocation>
</comment>
<reference evidence="9" key="1">
    <citation type="submission" date="2020-01" db="EMBL/GenBank/DDBJ databases">
        <title>First Reported Case and Whole Genome of Weissella confusa in an Equid.</title>
        <authorList>
            <person name="Little S.V."/>
            <person name="Lawhon S.D."/>
        </authorList>
    </citation>
    <scope>NUCLEOTIDE SEQUENCE</scope>
    <source>
        <strain evidence="9">718955</strain>
    </source>
</reference>
<dbReference type="GO" id="GO:0005886">
    <property type="term" value="C:plasma membrane"/>
    <property type="evidence" value="ECO:0007669"/>
    <property type="project" value="UniProtKB-SubCell"/>
</dbReference>
<keyword evidence="5 7" id="KW-1133">Transmembrane helix</keyword>
<dbReference type="AlphaFoldDB" id="A0AAJ3DBQ6"/>
<evidence type="ECO:0000256" key="1">
    <source>
        <dbReference type="ARBA" id="ARBA00004651"/>
    </source>
</evidence>
<feature type="transmembrane region" description="Helical" evidence="7">
    <location>
        <begin position="72"/>
        <end position="89"/>
    </location>
</feature>
<dbReference type="InterPro" id="IPR000917">
    <property type="entry name" value="Sulfatase_N"/>
</dbReference>
<dbReference type="Proteomes" id="UP000719917">
    <property type="component" value="Unassembled WGS sequence"/>
</dbReference>
<evidence type="ECO:0000313" key="10">
    <source>
        <dbReference type="Proteomes" id="UP000719917"/>
    </source>
</evidence>
<gene>
    <name evidence="9" type="ORF">GTU77_03140</name>
</gene>
<dbReference type="RefSeq" id="WP_135798019.1">
    <property type="nucleotide sequence ID" value="NZ_CP027565.1"/>
</dbReference>
<dbReference type="GO" id="GO:0016787">
    <property type="term" value="F:hydrolase activity"/>
    <property type="evidence" value="ECO:0007669"/>
    <property type="project" value="UniProtKB-KW"/>
</dbReference>
<dbReference type="PANTHER" id="PTHR47371">
    <property type="entry name" value="LIPOTEICHOIC ACID SYNTHASE"/>
    <property type="match status" value="1"/>
</dbReference>
<evidence type="ECO:0000256" key="7">
    <source>
        <dbReference type="SAM" id="Phobius"/>
    </source>
</evidence>
<feature type="transmembrane region" description="Helical" evidence="7">
    <location>
        <begin position="50"/>
        <end position="67"/>
    </location>
</feature>
<proteinExistence type="predicted"/>
<feature type="transmembrane region" description="Helical" evidence="7">
    <location>
        <begin position="179"/>
        <end position="197"/>
    </location>
</feature>
<feature type="transmembrane region" description="Helical" evidence="7">
    <location>
        <begin position="128"/>
        <end position="148"/>
    </location>
</feature>